<feature type="transmembrane region" description="Helical" evidence="1">
    <location>
        <begin position="180"/>
        <end position="197"/>
    </location>
</feature>
<evidence type="ECO:0008006" key="4">
    <source>
        <dbReference type="Google" id="ProtNLM"/>
    </source>
</evidence>
<dbReference type="Pfam" id="PF09997">
    <property type="entry name" value="DUF2238"/>
    <property type="match status" value="1"/>
</dbReference>
<keyword evidence="1" id="KW-0812">Transmembrane</keyword>
<dbReference type="EMBL" id="AHEN01000051">
    <property type="protein sequence ID" value="EJQ92789.1"/>
    <property type="molecule type" value="Genomic_DNA"/>
</dbReference>
<comment type="caution">
    <text evidence="2">The sequence shown here is derived from an EMBL/GenBank/DDBJ whole genome shotgun (WGS) entry which is preliminary data.</text>
</comment>
<keyword evidence="1" id="KW-0472">Membrane</keyword>
<feature type="transmembrane region" description="Helical" evidence="1">
    <location>
        <begin position="100"/>
        <end position="119"/>
    </location>
</feature>
<accession>J8EVS5</accession>
<gene>
    <name evidence="2" type="ORF">II3_05243</name>
</gene>
<reference evidence="2 3" key="1">
    <citation type="submission" date="2012-04" db="EMBL/GenBank/DDBJ databases">
        <title>The Genome Sequence of Bacillus cereus MC67.</title>
        <authorList>
            <consortium name="The Broad Institute Genome Sequencing Platform"/>
            <consortium name="The Broad Institute Genome Sequencing Center for Infectious Disease"/>
            <person name="Feldgarden M."/>
            <person name="Van der Auwera G.A."/>
            <person name="Mahillon J."/>
            <person name="Duprez V."/>
            <person name="Timmery S."/>
            <person name="Mattelet C."/>
            <person name="Dierick K."/>
            <person name="Sun M."/>
            <person name="Yu Z."/>
            <person name="Zhu L."/>
            <person name="Hu X."/>
            <person name="Shank E.B."/>
            <person name="Swiecicka I."/>
            <person name="Hansen B.M."/>
            <person name="Andrup L."/>
            <person name="Young S.K."/>
            <person name="Zeng Q."/>
            <person name="Gargeya S."/>
            <person name="Fitzgerald M."/>
            <person name="Haas B."/>
            <person name="Abouelleil A."/>
            <person name="Alvarado L."/>
            <person name="Arachchi H.M."/>
            <person name="Berlin A."/>
            <person name="Chapman S.B."/>
            <person name="Goldberg J."/>
            <person name="Griggs A."/>
            <person name="Gujja S."/>
            <person name="Hansen M."/>
            <person name="Howarth C."/>
            <person name="Imamovic A."/>
            <person name="Larimer J."/>
            <person name="McCowen C."/>
            <person name="Montmayeur A."/>
            <person name="Murphy C."/>
            <person name="Neiman D."/>
            <person name="Pearson M."/>
            <person name="Priest M."/>
            <person name="Roberts A."/>
            <person name="Saif S."/>
            <person name="Shea T."/>
            <person name="Sisk P."/>
            <person name="Sykes S."/>
            <person name="Wortman J."/>
            <person name="Nusbaum C."/>
            <person name="Birren B."/>
        </authorList>
    </citation>
    <scope>NUCLEOTIDE SEQUENCE [LARGE SCALE GENOMIC DNA]</scope>
    <source>
        <strain evidence="2 3">MC67</strain>
    </source>
</reference>
<feature type="transmembrane region" description="Helical" evidence="1">
    <location>
        <begin position="32"/>
        <end position="52"/>
    </location>
</feature>
<feature type="transmembrane region" description="Helical" evidence="1">
    <location>
        <begin position="131"/>
        <end position="149"/>
    </location>
</feature>
<feature type="transmembrane region" description="Helical" evidence="1">
    <location>
        <begin position="59"/>
        <end position="80"/>
    </location>
</feature>
<dbReference type="PIRSF" id="PIRSF020606">
    <property type="entry name" value="UCP020606"/>
    <property type="match status" value="1"/>
</dbReference>
<evidence type="ECO:0000313" key="2">
    <source>
        <dbReference type="EMBL" id="EJQ92789.1"/>
    </source>
</evidence>
<dbReference type="InterPro" id="IPR058534">
    <property type="entry name" value="YjdF"/>
</dbReference>
<protein>
    <recommendedName>
        <fullName evidence="4">DUF2238 domain-containing protein</fullName>
    </recommendedName>
</protein>
<dbReference type="RefSeq" id="WP_002161937.1">
    <property type="nucleotide sequence ID" value="NZ_JH792115.1"/>
</dbReference>
<feature type="transmembrane region" description="Helical" evidence="1">
    <location>
        <begin position="9"/>
        <end position="26"/>
    </location>
</feature>
<dbReference type="InterPro" id="IPR014509">
    <property type="entry name" value="YjdF-like"/>
</dbReference>
<keyword evidence="1" id="KW-1133">Transmembrane helix</keyword>
<organism evidence="2 3">
    <name type="scientific">Bacillus cereus MC67</name>
    <dbReference type="NCBI Taxonomy" id="1053219"/>
    <lineage>
        <taxon>Bacteria</taxon>
        <taxon>Bacillati</taxon>
        <taxon>Bacillota</taxon>
        <taxon>Bacilli</taxon>
        <taxon>Bacillales</taxon>
        <taxon>Bacillaceae</taxon>
        <taxon>Bacillus</taxon>
        <taxon>Bacillus cereus group</taxon>
    </lineage>
</organism>
<dbReference type="HOGENOM" id="CLU_087528_0_0_9"/>
<sequence length="205" mass="23338">MIRDKSKMIHLFLLLIVTAVFIWSVIKPARYSTWAAEAIPAVLGLIIIIAIYNKLRFTTLSYIIIAILAIIMFVGGHYTYSKVPFFNWIKDVFDLNRNHYDRFGHLIKGLFIIVIREILLRKTQLTKGPWLVTISISISLAIAALYEIIEWLAFKITKGGTVAKDFLGTQGDMWDAQWDMSLALVGSILALLTLSTLHNRLLKDN</sequence>
<dbReference type="PATRIC" id="fig|1053219.3.peg.5369"/>
<evidence type="ECO:0000313" key="3">
    <source>
        <dbReference type="Proteomes" id="UP000006997"/>
    </source>
</evidence>
<name>J8EVS5_BACCE</name>
<proteinExistence type="predicted"/>
<dbReference type="Proteomes" id="UP000006997">
    <property type="component" value="Unassembled WGS sequence"/>
</dbReference>
<evidence type="ECO:0000256" key="1">
    <source>
        <dbReference type="SAM" id="Phobius"/>
    </source>
</evidence>
<dbReference type="AlphaFoldDB" id="J8EVS5"/>